<feature type="repeat" description="ANK" evidence="3">
    <location>
        <begin position="311"/>
        <end position="343"/>
    </location>
</feature>
<dbReference type="SUPFAM" id="SSF48403">
    <property type="entry name" value="Ankyrin repeat"/>
    <property type="match status" value="1"/>
</dbReference>
<evidence type="ECO:0000313" key="5">
    <source>
        <dbReference type="EMBL" id="MEA0970212.1"/>
    </source>
</evidence>
<evidence type="ECO:0000313" key="6">
    <source>
        <dbReference type="Proteomes" id="UP001291687"/>
    </source>
</evidence>
<dbReference type="PANTHER" id="PTHR24198:SF165">
    <property type="entry name" value="ANKYRIN REPEAT-CONTAINING PROTEIN-RELATED"/>
    <property type="match status" value="1"/>
</dbReference>
<dbReference type="Pfam" id="PF12796">
    <property type="entry name" value="Ank_2"/>
    <property type="match status" value="2"/>
</dbReference>
<evidence type="ECO:0000256" key="1">
    <source>
        <dbReference type="ARBA" id="ARBA00022737"/>
    </source>
</evidence>
<gene>
    <name evidence="5" type="ORF">Megvenef_00164</name>
</gene>
<comment type="caution">
    <text evidence="5">The sequence shown here is derived from an EMBL/GenBank/DDBJ whole genome shotgun (WGS) entry which is preliminary data.</text>
</comment>
<dbReference type="EMBL" id="JARJFB010000006">
    <property type="protein sequence ID" value="MEA0970212.1"/>
    <property type="molecule type" value="Genomic_DNA"/>
</dbReference>
<keyword evidence="2 3" id="KW-0040">ANK repeat</keyword>
<keyword evidence="6" id="KW-1185">Reference proteome</keyword>
<keyword evidence="1" id="KW-0677">Repeat</keyword>
<protein>
    <submittedName>
        <fullName evidence="5">Ankyrin repeat-containing protein</fullName>
    </submittedName>
</protein>
<dbReference type="InterPro" id="IPR036770">
    <property type="entry name" value="Ankyrin_rpt-contain_sf"/>
</dbReference>
<dbReference type="PANTHER" id="PTHR24198">
    <property type="entry name" value="ANKYRIN REPEAT AND PROTEIN KINASE DOMAIN-CONTAINING PROTEIN"/>
    <property type="match status" value="1"/>
</dbReference>
<reference evidence="5 6" key="1">
    <citation type="submission" date="2023-03" db="EMBL/GenBank/DDBJ databases">
        <title>Host association and intracellularity evolved multiple times independently in the Rickettsiales.</title>
        <authorList>
            <person name="Castelli M."/>
            <person name="Nardi T."/>
            <person name="Gammuto L."/>
            <person name="Bellinzona G."/>
            <person name="Sabaneyeva E."/>
            <person name="Potekhin A."/>
            <person name="Serra V."/>
            <person name="Petroni G."/>
            <person name="Sassera D."/>
        </authorList>
    </citation>
    <scope>NUCLEOTIDE SEQUENCE [LARGE SCALE GENOMIC DNA]</scope>
    <source>
        <strain evidence="5 6">Sr 2-6</strain>
    </source>
</reference>
<proteinExistence type="predicted"/>
<accession>A0ABU5NAL8</accession>
<dbReference type="Gene3D" id="1.25.40.20">
    <property type="entry name" value="Ankyrin repeat-containing domain"/>
    <property type="match status" value="2"/>
</dbReference>
<sequence>MAKNKPSWDLNDLLNTVNEINVNEADQHGFAPIHYVAGSGGLELIKGLIRLGADLNMYTTIDTPENRAVTPITISIKNGQVEALNLLLQMEASSELPVDGLAPWMYAIRHKTLAPELTSALIVNGADVSQLKGIIKSHGAAILTKLAVQAELVEKVASAVDGGAGEILDKYLSIDDTTPIIHISKAFESDDNDSSPIIHISKAAQSHHNVPRPVDIGKAFEACDIESVVSYVKDIRVLDKDKYTSNLFAAAAMQGGPEYIKMMVALSQAGYEINRKDSDGFTPIQKIGTSNVVALCMLITQGADSNEIGPDGFNAVHKAILSGSFNILNLLMENGGNPNLPAKNGENPLMMVMQSRENMSEMFYVLVAHGADVSEFDIEGMRLIAGVSIDPESVDLMLAVKSADSLALTGNLSEAEGDINQKIYYARLSFFAKKLPGDYKHLVQIKEALVEGRDQLGHDEEMDTFIIICKNIKWKEMLSLDSQSLTIELGKYMQALGLINQVDGIEEKTEELADGLSDPVSVAGDDDIEVSGKLPIDPSDDF</sequence>
<evidence type="ECO:0000256" key="3">
    <source>
        <dbReference type="PROSITE-ProRule" id="PRU00023"/>
    </source>
</evidence>
<organism evidence="5 6">
    <name type="scientific">Candidatus Megaera venefica</name>
    <dbReference type="NCBI Taxonomy" id="2055910"/>
    <lineage>
        <taxon>Bacteria</taxon>
        <taxon>Pseudomonadati</taxon>
        <taxon>Pseudomonadota</taxon>
        <taxon>Alphaproteobacteria</taxon>
        <taxon>Rickettsiales</taxon>
        <taxon>Rickettsiaceae</taxon>
        <taxon>Candidatus Megaera</taxon>
    </lineage>
</organism>
<evidence type="ECO:0000256" key="4">
    <source>
        <dbReference type="SAM" id="MobiDB-lite"/>
    </source>
</evidence>
<name>A0ABU5NAL8_9RICK</name>
<dbReference type="RefSeq" id="WP_322776117.1">
    <property type="nucleotide sequence ID" value="NZ_JARJFB010000006.1"/>
</dbReference>
<evidence type="ECO:0000256" key="2">
    <source>
        <dbReference type="ARBA" id="ARBA00023043"/>
    </source>
</evidence>
<dbReference type="PROSITE" id="PS50088">
    <property type="entry name" value="ANK_REPEAT"/>
    <property type="match status" value="2"/>
</dbReference>
<dbReference type="InterPro" id="IPR002110">
    <property type="entry name" value="Ankyrin_rpt"/>
</dbReference>
<dbReference type="Proteomes" id="UP001291687">
    <property type="component" value="Unassembled WGS sequence"/>
</dbReference>
<feature type="region of interest" description="Disordered" evidence="4">
    <location>
        <begin position="512"/>
        <end position="542"/>
    </location>
</feature>
<dbReference type="SMART" id="SM00248">
    <property type="entry name" value="ANK"/>
    <property type="match status" value="6"/>
</dbReference>
<feature type="repeat" description="ANK" evidence="3">
    <location>
        <begin position="28"/>
        <end position="60"/>
    </location>
</feature>
<dbReference type="PROSITE" id="PS50297">
    <property type="entry name" value="ANK_REP_REGION"/>
    <property type="match status" value="2"/>
</dbReference>